<sequence>MQFGNWLDSFLGILVRWEILFNTTILHLISFNLDYYWSRDRSNSNALEKKQLDPANLSERDCVAIPADARDFSLRNYIGYIIYAPLYLGGLILTFNDYISQQKYRSATIETPRTIRYGIRFLLVFVAIEIALHFDYLSLLSFFNLHIIWQKLLLPWRLFRFWALADGIDPPENMVRCVSNNFSTQMFWRAWHRSYYRWLIRYIYGPLGGSSFRTWRAMAKSIVTYLAVFTFVALWHDIKLRPLIWGWLIVLFMIPEWTAAYLFPKRDWEHRPTAYRMLCCVGCVGNVLMMISANLVGFARRSPASCKSYHAPPAVCSTYNGHLGISLSLTLDKLSSSGPPASCGGLATFFYIVECNLC</sequence>
<dbReference type="InterPro" id="IPR051085">
    <property type="entry name" value="MB_O-acyltransferase"/>
</dbReference>
<reference evidence="7" key="1">
    <citation type="journal article" date="2021" name="Nat. Commun.">
        <title>Genetic determinants of endophytism in the Arabidopsis root mycobiome.</title>
        <authorList>
            <person name="Mesny F."/>
            <person name="Miyauchi S."/>
            <person name="Thiergart T."/>
            <person name="Pickel B."/>
            <person name="Atanasova L."/>
            <person name="Karlsson M."/>
            <person name="Huettel B."/>
            <person name="Barry K.W."/>
            <person name="Haridas S."/>
            <person name="Chen C."/>
            <person name="Bauer D."/>
            <person name="Andreopoulos W."/>
            <person name="Pangilinan J."/>
            <person name="LaButti K."/>
            <person name="Riley R."/>
            <person name="Lipzen A."/>
            <person name="Clum A."/>
            <person name="Drula E."/>
            <person name="Henrissat B."/>
            <person name="Kohler A."/>
            <person name="Grigoriev I.V."/>
            <person name="Martin F.M."/>
            <person name="Hacquard S."/>
        </authorList>
    </citation>
    <scope>NUCLEOTIDE SEQUENCE</scope>
    <source>
        <strain evidence="7">MPI-CAGE-AT-0147</strain>
    </source>
</reference>
<comment type="subcellular location">
    <subcellularLocation>
        <location evidence="1">Membrane</location>
        <topology evidence="1">Multi-pass membrane protein</topology>
    </subcellularLocation>
</comment>
<dbReference type="GO" id="GO:0005783">
    <property type="term" value="C:endoplasmic reticulum"/>
    <property type="evidence" value="ECO:0007669"/>
    <property type="project" value="TreeGrafter"/>
</dbReference>
<accession>A0A9P9DSY3</accession>
<feature type="transmembrane region" description="Helical" evidence="6">
    <location>
        <begin position="77"/>
        <end position="100"/>
    </location>
</feature>
<dbReference type="AlphaFoldDB" id="A0A9P9DSY3"/>
<dbReference type="GO" id="GO:0016020">
    <property type="term" value="C:membrane"/>
    <property type="evidence" value="ECO:0007669"/>
    <property type="project" value="UniProtKB-SubCell"/>
</dbReference>
<dbReference type="GO" id="GO:0006506">
    <property type="term" value="P:GPI anchor biosynthetic process"/>
    <property type="evidence" value="ECO:0007669"/>
    <property type="project" value="TreeGrafter"/>
</dbReference>
<dbReference type="Pfam" id="PF03062">
    <property type="entry name" value="MBOAT"/>
    <property type="match status" value="1"/>
</dbReference>
<evidence type="ECO:0000313" key="8">
    <source>
        <dbReference type="Proteomes" id="UP000738349"/>
    </source>
</evidence>
<name>A0A9P9DSY3_9HYPO</name>
<evidence type="ECO:0000256" key="3">
    <source>
        <dbReference type="ARBA" id="ARBA00022692"/>
    </source>
</evidence>
<proteinExistence type="inferred from homology"/>
<keyword evidence="3 6" id="KW-0812">Transmembrane</keyword>
<dbReference type="InterPro" id="IPR004299">
    <property type="entry name" value="MBOAT_fam"/>
</dbReference>
<evidence type="ECO:0000256" key="2">
    <source>
        <dbReference type="ARBA" id="ARBA00010323"/>
    </source>
</evidence>
<evidence type="ECO:0000256" key="6">
    <source>
        <dbReference type="SAM" id="Phobius"/>
    </source>
</evidence>
<evidence type="ECO:0000256" key="1">
    <source>
        <dbReference type="ARBA" id="ARBA00004141"/>
    </source>
</evidence>
<keyword evidence="4 6" id="KW-1133">Transmembrane helix</keyword>
<comment type="caution">
    <text evidence="7">The sequence shown here is derived from an EMBL/GenBank/DDBJ whole genome shotgun (WGS) entry which is preliminary data.</text>
</comment>
<evidence type="ECO:0000256" key="4">
    <source>
        <dbReference type="ARBA" id="ARBA00022989"/>
    </source>
</evidence>
<dbReference type="PANTHER" id="PTHR13285">
    <property type="entry name" value="ACYLTRANSFERASE"/>
    <property type="match status" value="1"/>
</dbReference>
<gene>
    <name evidence="7" type="ORF">EDB81DRAFT_912821</name>
</gene>
<keyword evidence="5 6" id="KW-0472">Membrane</keyword>
<protein>
    <submittedName>
        <fullName evidence="7">MBOAT, membrane-bound O-acyltransferase family-domain-containing protein</fullName>
    </submittedName>
</protein>
<dbReference type="Proteomes" id="UP000738349">
    <property type="component" value="Unassembled WGS sequence"/>
</dbReference>
<evidence type="ECO:0000256" key="5">
    <source>
        <dbReference type="ARBA" id="ARBA00023136"/>
    </source>
</evidence>
<feature type="transmembrane region" description="Helical" evidence="6">
    <location>
        <begin position="275"/>
        <end position="299"/>
    </location>
</feature>
<feature type="transmembrane region" description="Helical" evidence="6">
    <location>
        <begin position="222"/>
        <end position="238"/>
    </location>
</feature>
<comment type="similarity">
    <text evidence="2">Belongs to the membrane-bound acyltransferase family.</text>
</comment>
<organism evidence="7 8">
    <name type="scientific">Dactylonectria macrodidyma</name>
    <dbReference type="NCBI Taxonomy" id="307937"/>
    <lineage>
        <taxon>Eukaryota</taxon>
        <taxon>Fungi</taxon>
        <taxon>Dikarya</taxon>
        <taxon>Ascomycota</taxon>
        <taxon>Pezizomycotina</taxon>
        <taxon>Sordariomycetes</taxon>
        <taxon>Hypocreomycetidae</taxon>
        <taxon>Hypocreales</taxon>
        <taxon>Nectriaceae</taxon>
        <taxon>Dactylonectria</taxon>
    </lineage>
</organism>
<feature type="transmembrane region" description="Helical" evidence="6">
    <location>
        <begin position="121"/>
        <end position="149"/>
    </location>
</feature>
<dbReference type="OrthoDB" id="420606at2759"/>
<evidence type="ECO:0000313" key="7">
    <source>
        <dbReference type="EMBL" id="KAH7124424.1"/>
    </source>
</evidence>
<dbReference type="EMBL" id="JAGMUV010000022">
    <property type="protein sequence ID" value="KAH7124424.1"/>
    <property type="molecule type" value="Genomic_DNA"/>
</dbReference>
<dbReference type="GO" id="GO:0008374">
    <property type="term" value="F:O-acyltransferase activity"/>
    <property type="evidence" value="ECO:0007669"/>
    <property type="project" value="TreeGrafter"/>
</dbReference>
<keyword evidence="8" id="KW-1185">Reference proteome</keyword>
<feature type="transmembrane region" description="Helical" evidence="6">
    <location>
        <begin position="244"/>
        <end position="263"/>
    </location>
</feature>
<dbReference type="PANTHER" id="PTHR13285:SF18">
    <property type="entry name" value="PROTEIN-CYSTEINE N-PALMITOYLTRANSFERASE RASP"/>
    <property type="match status" value="1"/>
</dbReference>